<keyword evidence="3" id="KW-1185">Reference proteome</keyword>
<feature type="region of interest" description="Disordered" evidence="1">
    <location>
        <begin position="1"/>
        <end position="109"/>
    </location>
</feature>
<evidence type="ECO:0008006" key="4">
    <source>
        <dbReference type="Google" id="ProtNLM"/>
    </source>
</evidence>
<protein>
    <recommendedName>
        <fullName evidence="4">Scaffolding protein</fullName>
    </recommendedName>
</protein>
<accession>A0ABP9G8I4</accession>
<dbReference type="EMBL" id="BAABIK010000002">
    <property type="protein sequence ID" value="GAA4928805.1"/>
    <property type="molecule type" value="Genomic_DNA"/>
</dbReference>
<evidence type="ECO:0000256" key="1">
    <source>
        <dbReference type="SAM" id="MobiDB-lite"/>
    </source>
</evidence>
<feature type="compositionally biased region" description="Basic and acidic residues" evidence="1">
    <location>
        <begin position="84"/>
        <end position="109"/>
    </location>
</feature>
<evidence type="ECO:0000313" key="3">
    <source>
        <dbReference type="Proteomes" id="UP001499993"/>
    </source>
</evidence>
<comment type="caution">
    <text evidence="2">The sequence shown here is derived from an EMBL/GenBank/DDBJ whole genome shotgun (WGS) entry which is preliminary data.</text>
</comment>
<sequence>MQDPTAPGALIGHRSNGRPIYLIAGGSEDAAGQGQQDVGQADTGNEDAQAESLLADAVNSPDDGSNDGEGQAPKTYDEAYVQKLRNEAASRRVREKEQETAAEQARREKQELIDAFAKAAGLKEDDGPPDPEQLTKQLTEAQQTAQERDAELRTLRIERAAEKAARTHSADVDALLDSRSFAQKLAGLDPSADDFAASLDDLVKTTVESNPKYKASQAPAASSADFSSGTGEKRKRPSGLFDAVSRTYG</sequence>
<name>A0ABP9G8I4_9ACTN</name>
<feature type="region of interest" description="Disordered" evidence="1">
    <location>
        <begin position="210"/>
        <end position="249"/>
    </location>
</feature>
<evidence type="ECO:0000313" key="2">
    <source>
        <dbReference type="EMBL" id="GAA4928805.1"/>
    </source>
</evidence>
<organism evidence="2 3">
    <name type="scientific">Streptomonospora halophila</name>
    <dbReference type="NCBI Taxonomy" id="427369"/>
    <lineage>
        <taxon>Bacteria</taxon>
        <taxon>Bacillati</taxon>
        <taxon>Actinomycetota</taxon>
        <taxon>Actinomycetes</taxon>
        <taxon>Streptosporangiales</taxon>
        <taxon>Nocardiopsidaceae</taxon>
        <taxon>Streptomonospora</taxon>
    </lineage>
</organism>
<reference evidence="3" key="1">
    <citation type="journal article" date="2019" name="Int. J. Syst. Evol. Microbiol.">
        <title>The Global Catalogue of Microorganisms (GCM) 10K type strain sequencing project: providing services to taxonomists for standard genome sequencing and annotation.</title>
        <authorList>
            <consortium name="The Broad Institute Genomics Platform"/>
            <consortium name="The Broad Institute Genome Sequencing Center for Infectious Disease"/>
            <person name="Wu L."/>
            <person name="Ma J."/>
        </authorList>
    </citation>
    <scope>NUCLEOTIDE SEQUENCE [LARGE SCALE GENOMIC DNA]</scope>
    <source>
        <strain evidence="3">JCM 18123</strain>
    </source>
</reference>
<dbReference type="RefSeq" id="WP_345555292.1">
    <property type="nucleotide sequence ID" value="NZ_BAABIK010000002.1"/>
</dbReference>
<gene>
    <name evidence="2" type="ORF">GCM10023224_05140</name>
</gene>
<feature type="compositionally biased region" description="Low complexity" evidence="1">
    <location>
        <begin position="29"/>
        <end position="42"/>
    </location>
</feature>
<dbReference type="Proteomes" id="UP001499993">
    <property type="component" value="Unassembled WGS sequence"/>
</dbReference>
<proteinExistence type="predicted"/>